<reference evidence="2" key="1">
    <citation type="journal article" date="2021" name="PeerJ">
        <title>Extensive microbial diversity within the chicken gut microbiome revealed by metagenomics and culture.</title>
        <authorList>
            <person name="Gilroy R."/>
            <person name="Ravi A."/>
            <person name="Getino M."/>
            <person name="Pursley I."/>
            <person name="Horton D.L."/>
            <person name="Alikhan N.F."/>
            <person name="Baker D."/>
            <person name="Gharbi K."/>
            <person name="Hall N."/>
            <person name="Watson M."/>
            <person name="Adriaenssens E.M."/>
            <person name="Foster-Nyarko E."/>
            <person name="Jarju S."/>
            <person name="Secka A."/>
            <person name="Antonio M."/>
            <person name="Oren A."/>
            <person name="Chaudhuri R.R."/>
            <person name="La Ragione R."/>
            <person name="Hildebrand F."/>
            <person name="Pallen M.J."/>
        </authorList>
    </citation>
    <scope>NUCLEOTIDE SEQUENCE</scope>
    <source>
        <strain evidence="2">ChiHjej12B11-9795</strain>
    </source>
</reference>
<gene>
    <name evidence="2" type="ORF">H9950_09415</name>
</gene>
<feature type="compositionally biased region" description="Basic and acidic residues" evidence="1">
    <location>
        <begin position="77"/>
        <end position="92"/>
    </location>
</feature>
<name>A0A9D2KVG8_9BACE</name>
<dbReference type="AlphaFoldDB" id="A0A9D2KVG8"/>
<sequence>MHRRILKKKNNETYRHCGCCAGKIRDDAARCHARCQPFLPYTDEACCLYVCSKVPVPLKQDANTAEGEHLPIQTRQAPDRPTVDVPAQEHKKTTSPQAYA</sequence>
<comment type="caution">
    <text evidence="2">The sequence shown here is derived from an EMBL/GenBank/DDBJ whole genome shotgun (WGS) entry which is preliminary data.</text>
</comment>
<feature type="region of interest" description="Disordered" evidence="1">
    <location>
        <begin position="65"/>
        <end position="100"/>
    </location>
</feature>
<evidence type="ECO:0000313" key="3">
    <source>
        <dbReference type="Proteomes" id="UP000823862"/>
    </source>
</evidence>
<evidence type="ECO:0000313" key="2">
    <source>
        <dbReference type="EMBL" id="HJA86387.1"/>
    </source>
</evidence>
<protein>
    <submittedName>
        <fullName evidence="2">Uncharacterized protein</fullName>
    </submittedName>
</protein>
<reference evidence="2" key="2">
    <citation type="submission" date="2021-04" db="EMBL/GenBank/DDBJ databases">
        <authorList>
            <person name="Gilroy R."/>
        </authorList>
    </citation>
    <scope>NUCLEOTIDE SEQUENCE</scope>
    <source>
        <strain evidence="2">ChiHjej12B11-9795</strain>
    </source>
</reference>
<evidence type="ECO:0000256" key="1">
    <source>
        <dbReference type="SAM" id="MobiDB-lite"/>
    </source>
</evidence>
<proteinExistence type="predicted"/>
<accession>A0A9D2KVG8</accession>
<organism evidence="2 3">
    <name type="scientific">Candidatus Bacteroides avicola</name>
    <dbReference type="NCBI Taxonomy" id="2838468"/>
    <lineage>
        <taxon>Bacteria</taxon>
        <taxon>Pseudomonadati</taxon>
        <taxon>Bacteroidota</taxon>
        <taxon>Bacteroidia</taxon>
        <taxon>Bacteroidales</taxon>
        <taxon>Bacteroidaceae</taxon>
        <taxon>Bacteroides</taxon>
    </lineage>
</organism>
<dbReference type="Proteomes" id="UP000823862">
    <property type="component" value="Unassembled WGS sequence"/>
</dbReference>
<dbReference type="EMBL" id="DWZI01000045">
    <property type="protein sequence ID" value="HJA86387.1"/>
    <property type="molecule type" value="Genomic_DNA"/>
</dbReference>